<evidence type="ECO:0000313" key="2">
    <source>
        <dbReference type="EMBL" id="BDV35719.1"/>
    </source>
</evidence>
<evidence type="ECO:0000313" key="3">
    <source>
        <dbReference type="Proteomes" id="UP001317629"/>
    </source>
</evidence>
<accession>A0ABN6VJU1</accession>
<organism evidence="2 3">
    <name type="scientific">Methylocystis iwaonis</name>
    <dbReference type="NCBI Taxonomy" id="2885079"/>
    <lineage>
        <taxon>Bacteria</taxon>
        <taxon>Pseudomonadati</taxon>
        <taxon>Pseudomonadota</taxon>
        <taxon>Alphaproteobacteria</taxon>
        <taxon>Hyphomicrobiales</taxon>
        <taxon>Methylocystaceae</taxon>
        <taxon>Methylocystis</taxon>
    </lineage>
</organism>
<dbReference type="Pfam" id="PF13770">
    <property type="entry name" value="DUF4169"/>
    <property type="match status" value="1"/>
</dbReference>
<gene>
    <name evidence="2" type="ORF">SS37A_32480</name>
</gene>
<name>A0ABN6VJU1_9HYPH</name>
<keyword evidence="3" id="KW-1185">Reference proteome</keyword>
<evidence type="ECO:0000256" key="1">
    <source>
        <dbReference type="SAM" id="MobiDB-lite"/>
    </source>
</evidence>
<dbReference type="EMBL" id="AP027142">
    <property type="protein sequence ID" value="BDV35719.1"/>
    <property type="molecule type" value="Genomic_DNA"/>
</dbReference>
<dbReference type="InterPro" id="IPR025227">
    <property type="entry name" value="DUF4169"/>
</dbReference>
<proteinExistence type="predicted"/>
<dbReference type="Proteomes" id="UP001317629">
    <property type="component" value="Chromosome"/>
</dbReference>
<protein>
    <submittedName>
        <fullName evidence="2">Amidase</fullName>
    </submittedName>
</protein>
<feature type="region of interest" description="Disordered" evidence="1">
    <location>
        <begin position="1"/>
        <end position="36"/>
    </location>
</feature>
<sequence>MAEVVNLRRARKDRAKREKEAQAQENRVAFGRTKAERDLTDAQKRLEAAKLDAHKRDDAP</sequence>
<dbReference type="RefSeq" id="WP_281929225.1">
    <property type="nucleotide sequence ID" value="NZ_AP027142.1"/>
</dbReference>
<reference evidence="2 3" key="1">
    <citation type="journal article" date="2023" name="Int. J. Syst. Evol. Microbiol.">
        <title>Methylocystis iwaonis sp. nov., a type II methane-oxidizing bacterium from surface soil of a rice paddy field in Japan, and emended description of the genus Methylocystis (ex Whittenbury et al. 1970) Bowman et al. 1993.</title>
        <authorList>
            <person name="Kaise H."/>
            <person name="Sawadogo J.B."/>
            <person name="Alam M.S."/>
            <person name="Ueno C."/>
            <person name="Dianou D."/>
            <person name="Shinjo R."/>
            <person name="Asakawa S."/>
        </authorList>
    </citation>
    <scope>NUCLEOTIDE SEQUENCE [LARGE SCALE GENOMIC DNA]</scope>
    <source>
        <strain evidence="2 3">SS37A-Re</strain>
    </source>
</reference>